<dbReference type="EMBL" id="ML977528">
    <property type="protein sequence ID" value="KAF2123386.1"/>
    <property type="molecule type" value="Genomic_DNA"/>
</dbReference>
<protein>
    <submittedName>
        <fullName evidence="2">Uncharacterized protein</fullName>
    </submittedName>
</protein>
<dbReference type="RefSeq" id="XP_033517780.1">
    <property type="nucleotide sequence ID" value="XM_033669324.1"/>
</dbReference>
<name>A0A6A5ZVS0_9PLEO</name>
<dbReference type="AlphaFoldDB" id="A0A6A5ZVS0"/>
<evidence type="ECO:0000313" key="2">
    <source>
        <dbReference type="EMBL" id="KAF2123386.1"/>
    </source>
</evidence>
<dbReference type="OrthoDB" id="3792443at2759"/>
<evidence type="ECO:0000256" key="1">
    <source>
        <dbReference type="SAM" id="MobiDB-lite"/>
    </source>
</evidence>
<sequence length="297" mass="34245">MPVQIIPHTQTRSLVAASVAPFRPTAADFPPLEQTEDIPSRHTSTPTIESNPTWVSIAMKGLYITKANTFLSFLKLAPEIRDILWDIAMQDARSTNEIDLRDFTRRAQNVNRPTFLPTICRVSKSTSAETMGVFLRGSTFTISSFADNEFFVKFLNNINAFDAVRRLHFRFFDCFPTSFADNADLELAVRCPGLVSVKLGMHTSKLVMWVLEGEYEDGLTRFPRRVQEMWEHYKLDRLLDCDKLQEVVIERKGRSNDEAVQAACALGECIKQRYMETRKRELLVEYSVERRVYYSRH</sequence>
<evidence type="ECO:0000313" key="3">
    <source>
        <dbReference type="Proteomes" id="UP000799771"/>
    </source>
</evidence>
<dbReference type="GeneID" id="54409756"/>
<reference evidence="2" key="1">
    <citation type="journal article" date="2020" name="Stud. Mycol.">
        <title>101 Dothideomycetes genomes: a test case for predicting lifestyles and emergence of pathogens.</title>
        <authorList>
            <person name="Haridas S."/>
            <person name="Albert R."/>
            <person name="Binder M."/>
            <person name="Bloem J."/>
            <person name="Labutti K."/>
            <person name="Salamov A."/>
            <person name="Andreopoulos B."/>
            <person name="Baker S."/>
            <person name="Barry K."/>
            <person name="Bills G."/>
            <person name="Bluhm B."/>
            <person name="Cannon C."/>
            <person name="Castanera R."/>
            <person name="Culley D."/>
            <person name="Daum C."/>
            <person name="Ezra D."/>
            <person name="Gonzalez J."/>
            <person name="Henrissat B."/>
            <person name="Kuo A."/>
            <person name="Liang C."/>
            <person name="Lipzen A."/>
            <person name="Lutzoni F."/>
            <person name="Magnuson J."/>
            <person name="Mondo S."/>
            <person name="Nolan M."/>
            <person name="Ohm R."/>
            <person name="Pangilinan J."/>
            <person name="Park H.-J."/>
            <person name="Ramirez L."/>
            <person name="Alfaro M."/>
            <person name="Sun H."/>
            <person name="Tritt A."/>
            <person name="Yoshinaga Y."/>
            <person name="Zwiers L.-H."/>
            <person name="Turgeon B."/>
            <person name="Goodwin S."/>
            <person name="Spatafora J."/>
            <person name="Crous P."/>
            <person name="Grigoriev I."/>
        </authorList>
    </citation>
    <scope>NUCLEOTIDE SEQUENCE</scope>
    <source>
        <strain evidence="2">CBS 119687</strain>
    </source>
</reference>
<dbReference type="Proteomes" id="UP000799771">
    <property type="component" value="Unassembled WGS sequence"/>
</dbReference>
<keyword evidence="3" id="KW-1185">Reference proteome</keyword>
<proteinExistence type="predicted"/>
<accession>A0A6A5ZVS0</accession>
<feature type="region of interest" description="Disordered" evidence="1">
    <location>
        <begin position="26"/>
        <end position="47"/>
    </location>
</feature>
<gene>
    <name evidence="2" type="ORF">P153DRAFT_371708</name>
</gene>
<organism evidence="2 3">
    <name type="scientific">Dothidotthia symphoricarpi CBS 119687</name>
    <dbReference type="NCBI Taxonomy" id="1392245"/>
    <lineage>
        <taxon>Eukaryota</taxon>
        <taxon>Fungi</taxon>
        <taxon>Dikarya</taxon>
        <taxon>Ascomycota</taxon>
        <taxon>Pezizomycotina</taxon>
        <taxon>Dothideomycetes</taxon>
        <taxon>Pleosporomycetidae</taxon>
        <taxon>Pleosporales</taxon>
        <taxon>Dothidotthiaceae</taxon>
        <taxon>Dothidotthia</taxon>
    </lineage>
</organism>